<name>A0A1R1XDA0_9FUNG</name>
<sequence length="339" mass="37927">MEPQSGKTAYQHKKTVGGVICTEAQENGRNIGETGKILQQVPGQHSTWTECAGSRMVQIQQHVLFPSVESDFQVVQKARHYGPDGAIIFTSTTLPSNNCCSRSEKRKVAALGKQAMELDGLQDQLRFLKTQDLGTYAIDFIVSNQRHVLHRSSYMSGFLRSSDIHSIEDQRSCIDKGVLNLVIIAPKEKRGGHPIENPCQINPHPDIILCPVNSYVVYKERVTFNPCPTSHINNSNLVVHRLISYVDHTSKPLSVDILTKYIHSISDLIIRDSEARILKERAIGANLAANSGVSTDDIVSHAFWSNYIIFDTYYRLIRNPLKNSAESILNLEELNMSTL</sequence>
<protein>
    <submittedName>
        <fullName evidence="1">Uncharacterized protein</fullName>
    </submittedName>
</protein>
<keyword evidence="2" id="KW-1185">Reference proteome</keyword>
<dbReference type="AlphaFoldDB" id="A0A1R1XDA0"/>
<accession>A0A1R1XDA0</accession>
<reference evidence="2" key="1">
    <citation type="submission" date="2017-01" db="EMBL/GenBank/DDBJ databases">
        <authorList>
            <person name="Wang Y."/>
            <person name="White M."/>
            <person name="Kvist S."/>
            <person name="Moncalvo J.-M."/>
        </authorList>
    </citation>
    <scope>NUCLEOTIDE SEQUENCE [LARGE SCALE GENOMIC DNA]</scope>
    <source>
        <strain evidence="2">ID-206-W2</strain>
    </source>
</reference>
<comment type="caution">
    <text evidence="1">The sequence shown here is derived from an EMBL/GenBank/DDBJ whole genome shotgun (WGS) entry which is preliminary data.</text>
</comment>
<proteinExistence type="predicted"/>
<organism evidence="1 2">
    <name type="scientific">Smittium culicis</name>
    <dbReference type="NCBI Taxonomy" id="133412"/>
    <lineage>
        <taxon>Eukaryota</taxon>
        <taxon>Fungi</taxon>
        <taxon>Fungi incertae sedis</taxon>
        <taxon>Zoopagomycota</taxon>
        <taxon>Kickxellomycotina</taxon>
        <taxon>Harpellomycetes</taxon>
        <taxon>Harpellales</taxon>
        <taxon>Legeriomycetaceae</taxon>
        <taxon>Smittium</taxon>
    </lineage>
</organism>
<evidence type="ECO:0000313" key="1">
    <source>
        <dbReference type="EMBL" id="OMJ12602.1"/>
    </source>
</evidence>
<dbReference type="OrthoDB" id="2400069at2759"/>
<dbReference type="Proteomes" id="UP000187429">
    <property type="component" value="Unassembled WGS sequence"/>
</dbReference>
<evidence type="ECO:0000313" key="2">
    <source>
        <dbReference type="Proteomes" id="UP000187429"/>
    </source>
</evidence>
<dbReference type="EMBL" id="LSSM01005484">
    <property type="protein sequence ID" value="OMJ12602.1"/>
    <property type="molecule type" value="Genomic_DNA"/>
</dbReference>
<gene>
    <name evidence="1" type="ORF">AYI69_g9352</name>
</gene>